<dbReference type="Gene3D" id="2.40.50.100">
    <property type="match status" value="2"/>
</dbReference>
<dbReference type="NCBIfam" id="TIGR01730">
    <property type="entry name" value="RND_mfp"/>
    <property type="match status" value="1"/>
</dbReference>
<dbReference type="InterPro" id="IPR058792">
    <property type="entry name" value="Beta-barrel_RND_2"/>
</dbReference>
<feature type="coiled-coil region" evidence="2">
    <location>
        <begin position="146"/>
        <end position="201"/>
    </location>
</feature>
<comment type="caution">
    <text evidence="5">The sequence shown here is derived from an EMBL/GenBank/DDBJ whole genome shotgun (WGS) entry which is preliminary data.</text>
</comment>
<dbReference type="Gene3D" id="2.40.30.170">
    <property type="match status" value="1"/>
</dbReference>
<dbReference type="InterPro" id="IPR058627">
    <property type="entry name" value="MdtA-like_C"/>
</dbReference>
<evidence type="ECO:0000259" key="4">
    <source>
        <dbReference type="Pfam" id="PF25967"/>
    </source>
</evidence>
<sequence length="484" mass="52712">MRELDYIDRLANRARSDRFFRFLQLFQRSQGRQSSILNMLLAIPPRLLPPLATIAALCLLAGCSDANRVAEKTQPQPATPVKTVSVTPTEVTRTSVQPATVHAYYRAELRSQASGYVESFTADIGEYVESGTVIAKISVPERQQQRRVMEAKIRRSESQEKQAESQIELAQASRKSAEAKLAQAKSEVDAVEASVAAATAEFNRTEDLVNRGSLQNRMLDEARMKRDSESARKQAVQSAVASSQADVEVASARVESARADLETARAETDVVRRELDELDAWIDYAEIKAPFSGIITERNIEPGDLVRAANEVGLGKPLFVISQIDRVRVQIPVPENHAPLVSPGDEVSLTFPSFASEPSITAQVTRRSGSLDAQTRTMMVEVEMDNPDGKLIPGMFGQATIQLATQDAANMLPAQAIRFDESGNAFVYVVAGNDTISIQEISTGMDDGNFIEVLSGVEPGQSVVDAHLSRFIDGQKVAVVGAAH</sequence>
<proteinExistence type="inferred from homology"/>
<comment type="similarity">
    <text evidence="1">Belongs to the membrane fusion protein (MFP) (TC 8.A.1) family.</text>
</comment>
<dbReference type="Pfam" id="PF25967">
    <property type="entry name" value="RND-MFP_C"/>
    <property type="match status" value="1"/>
</dbReference>
<reference evidence="5" key="1">
    <citation type="submission" date="2012-11" db="EMBL/GenBank/DDBJ databases">
        <title>Permanent draft genomes of Rhodopirellula europaea strain SH398 and 6C.</title>
        <authorList>
            <person name="Richter M."/>
            <person name="Richter-Heitmann T."/>
            <person name="Frank C."/>
            <person name="Harder J."/>
            <person name="Glockner F.O."/>
        </authorList>
    </citation>
    <scope>NUCLEOTIDE SEQUENCE</scope>
    <source>
        <strain evidence="5">6C</strain>
    </source>
</reference>
<accession>M2AHQ3</accession>
<evidence type="ECO:0000256" key="2">
    <source>
        <dbReference type="SAM" id="Coils"/>
    </source>
</evidence>
<organism evidence="5 6">
    <name type="scientific">Rhodopirellula europaea 6C</name>
    <dbReference type="NCBI Taxonomy" id="1263867"/>
    <lineage>
        <taxon>Bacteria</taxon>
        <taxon>Pseudomonadati</taxon>
        <taxon>Planctomycetota</taxon>
        <taxon>Planctomycetia</taxon>
        <taxon>Pirellulales</taxon>
        <taxon>Pirellulaceae</taxon>
        <taxon>Rhodopirellula</taxon>
    </lineage>
</organism>
<dbReference type="PATRIC" id="fig|1263867.3.peg.2768"/>
<keyword evidence="2" id="KW-0175">Coiled coil</keyword>
<protein>
    <submittedName>
        <fullName evidence="5">Secretion protein HlyD</fullName>
    </submittedName>
</protein>
<feature type="domain" description="CusB-like beta-barrel" evidence="3">
    <location>
        <begin position="329"/>
        <end position="402"/>
    </location>
</feature>
<dbReference type="Pfam" id="PF25954">
    <property type="entry name" value="Beta-barrel_RND_2"/>
    <property type="match status" value="1"/>
</dbReference>
<dbReference type="Proteomes" id="UP000011529">
    <property type="component" value="Unassembled WGS sequence"/>
</dbReference>
<dbReference type="FunFam" id="2.40.30.170:FF:000010">
    <property type="entry name" value="Efflux RND transporter periplasmic adaptor subunit"/>
    <property type="match status" value="1"/>
</dbReference>
<dbReference type="GO" id="GO:1990281">
    <property type="term" value="C:efflux pump complex"/>
    <property type="evidence" value="ECO:0007669"/>
    <property type="project" value="TreeGrafter"/>
</dbReference>
<dbReference type="PANTHER" id="PTHR30469">
    <property type="entry name" value="MULTIDRUG RESISTANCE PROTEIN MDTA"/>
    <property type="match status" value="1"/>
</dbReference>
<dbReference type="GO" id="GO:0015562">
    <property type="term" value="F:efflux transmembrane transporter activity"/>
    <property type="evidence" value="ECO:0007669"/>
    <property type="project" value="TreeGrafter"/>
</dbReference>
<dbReference type="SUPFAM" id="SSF111369">
    <property type="entry name" value="HlyD-like secretion proteins"/>
    <property type="match status" value="2"/>
</dbReference>
<name>M2AHQ3_9BACT</name>
<dbReference type="EMBL" id="ANMO01000118">
    <property type="protein sequence ID" value="EMB16660.1"/>
    <property type="molecule type" value="Genomic_DNA"/>
</dbReference>
<dbReference type="InterPro" id="IPR006143">
    <property type="entry name" value="RND_pump_MFP"/>
</dbReference>
<evidence type="ECO:0000313" key="6">
    <source>
        <dbReference type="Proteomes" id="UP000011529"/>
    </source>
</evidence>
<evidence type="ECO:0000313" key="5">
    <source>
        <dbReference type="EMBL" id="EMB16660.1"/>
    </source>
</evidence>
<feature type="coiled-coil region" evidence="2">
    <location>
        <begin position="247"/>
        <end position="274"/>
    </location>
</feature>
<evidence type="ECO:0000256" key="1">
    <source>
        <dbReference type="ARBA" id="ARBA00009477"/>
    </source>
</evidence>
<dbReference type="PANTHER" id="PTHR30469:SF37">
    <property type="entry name" value="RAGD PROTEIN"/>
    <property type="match status" value="1"/>
</dbReference>
<evidence type="ECO:0000259" key="3">
    <source>
        <dbReference type="Pfam" id="PF25954"/>
    </source>
</evidence>
<keyword evidence="6" id="KW-1185">Reference proteome</keyword>
<dbReference type="AlphaFoldDB" id="M2AHQ3"/>
<dbReference type="Gene3D" id="2.40.420.20">
    <property type="match status" value="1"/>
</dbReference>
<feature type="domain" description="Multidrug resistance protein MdtA-like C-terminal permuted SH3" evidence="4">
    <location>
        <begin position="412"/>
        <end position="464"/>
    </location>
</feature>
<reference evidence="5" key="2">
    <citation type="journal article" date="2013" name="Mar. Genomics">
        <title>Expression of sulfatases in Rhodopirellula baltica and the diversity of sulfatases in the genus Rhodopirellula.</title>
        <authorList>
            <person name="Wegner C.E."/>
            <person name="Richter-Heitmann T."/>
            <person name="Klindworth A."/>
            <person name="Klockow C."/>
            <person name="Richter M."/>
            <person name="Achstetter T."/>
            <person name="Glockner F.O."/>
            <person name="Harder J."/>
        </authorList>
    </citation>
    <scope>NUCLEOTIDE SEQUENCE [LARGE SCALE GENOMIC DNA]</scope>
    <source>
        <strain evidence="5">6C</strain>
    </source>
</reference>
<gene>
    <name evidence="5" type="ORF">RE6C_02591</name>
</gene>